<organism evidence="10 11">
    <name type="scientific">Sporosarcina limicola</name>
    <dbReference type="NCBI Taxonomy" id="34101"/>
    <lineage>
        <taxon>Bacteria</taxon>
        <taxon>Bacillati</taxon>
        <taxon>Bacillota</taxon>
        <taxon>Bacilli</taxon>
        <taxon>Bacillales</taxon>
        <taxon>Caryophanaceae</taxon>
        <taxon>Sporosarcina</taxon>
    </lineage>
</organism>
<comment type="similarity">
    <text evidence="1">Belongs to the DNA2/NAM7 helicase family.</text>
</comment>
<feature type="domain" description="DUF2726" evidence="7">
    <location>
        <begin position="797"/>
        <end position="873"/>
    </location>
</feature>
<dbReference type="Proteomes" id="UP000658225">
    <property type="component" value="Unassembled WGS sequence"/>
</dbReference>
<dbReference type="Pfam" id="PF13086">
    <property type="entry name" value="AAA_11"/>
    <property type="match status" value="1"/>
</dbReference>
<feature type="domain" description="DNA2/NAM7 helicase-like C-terminal" evidence="9">
    <location>
        <begin position="517"/>
        <end position="693"/>
    </location>
</feature>
<keyword evidence="5" id="KW-0067">ATP-binding</keyword>
<keyword evidence="6" id="KW-0175">Coiled coil</keyword>
<dbReference type="Gene3D" id="3.40.50.300">
    <property type="entry name" value="P-loop containing nucleotide triphosphate hydrolases"/>
    <property type="match status" value="3"/>
</dbReference>
<evidence type="ECO:0000256" key="2">
    <source>
        <dbReference type="ARBA" id="ARBA00022741"/>
    </source>
</evidence>
<feature type="domain" description="DNA2/NAM7 helicase helicase" evidence="8">
    <location>
        <begin position="136"/>
        <end position="490"/>
    </location>
</feature>
<evidence type="ECO:0000256" key="5">
    <source>
        <dbReference type="ARBA" id="ARBA00022840"/>
    </source>
</evidence>
<dbReference type="CDD" id="cd17934">
    <property type="entry name" value="DEXXQc_Upf1-like"/>
    <property type="match status" value="1"/>
</dbReference>
<evidence type="ECO:0000259" key="7">
    <source>
        <dbReference type="Pfam" id="PF10881"/>
    </source>
</evidence>
<name>A0A927MQ60_9BACL</name>
<evidence type="ECO:0000259" key="9">
    <source>
        <dbReference type="Pfam" id="PF13087"/>
    </source>
</evidence>
<dbReference type="InterPro" id="IPR027417">
    <property type="entry name" value="P-loop_NTPase"/>
</dbReference>
<dbReference type="EMBL" id="JADBEL010000014">
    <property type="protein sequence ID" value="MBE1555474.1"/>
    <property type="molecule type" value="Genomic_DNA"/>
</dbReference>
<sequence>MSVSLFGHFLILTFWRVLLFLFGSPRLARDWGYEIDAITKQYFWGGEKRVVIIKASTNISTNEHKHEKDRQSKDVFEYLKKLSAAIGFSYNGKSILLSQYEQLVKPNKQSVLYQYLSKSTIVSRTNEEMMIFPFGVNLSQRKAVEMAMENSVSIIEGPPGTGKTQTILNIVANIVRRGKTVGIVSGNNSATENVQEKLEKHGYGFMTALLGNASLRKEFFEKHQSQLPDMTVWRITEDEEKALSDQLEATTQTLTKLLENQRELAKLKEELSKFQLEQRYFESSFIGEYITKKEYSFRKVWTPEDIIKFIMQIEGLALSNKGITFKSKVQVFFQYGVYKFGLFEQNRNHIINSLKREYYKNNIEDRNGKIKELEMKLNTQSYHLLLESYEELSSKLFRASFSRKYSRLDHGKRGYSAKDYKYRFSEFTKDYPVILSTTHSILNAIPKEYLFDYIIIDEASQVDLVTASLALACCKNVVIVGDVKQLPHIVSPEMKELSANLFSEYSIEEAYDYNKYSIIESLMNLYEHSLPTTFLSEHYRCHPKIIGFCNAKYYNNQLVVMTQETPDDTPLKIYKTAPGNHARKSRQGESQGWYNVRQIEVIKDEIIAVHGQRYSDCGDVGIISPFRMHVIETNQRITYPALEVDTVHRFQGREKKTIIFPTVANKISSFIDDPNLINVAVSRAVDELVVVTSDKLYKQQGSQLGDLIRYIEYNSFDSVIESQKVSVFDLLYTEYSKVLLQYRNQGKRVSEYQSENLMYAIIEEVLALPEFKSFKCVIHIPLNTLVIDYSDLTVEEQKFARNPWSHVDFLIFNKLDKEALLAVEVDGVMFHHNEKQRQRDTLKDSVLSKSNLPLLRVATNESGEKEKLIAKLMEIIKQSEF</sequence>
<dbReference type="Pfam" id="PF10881">
    <property type="entry name" value="DUF2726"/>
    <property type="match status" value="1"/>
</dbReference>
<evidence type="ECO:0000256" key="3">
    <source>
        <dbReference type="ARBA" id="ARBA00022801"/>
    </source>
</evidence>
<dbReference type="InterPro" id="IPR041679">
    <property type="entry name" value="DNA2/NAM7-like_C"/>
</dbReference>
<dbReference type="AlphaFoldDB" id="A0A927MQ60"/>
<accession>A0A927MQ60</accession>
<dbReference type="InterPro" id="IPR024402">
    <property type="entry name" value="DUF2726"/>
</dbReference>
<proteinExistence type="inferred from homology"/>
<dbReference type="Gene3D" id="3.40.960.10">
    <property type="entry name" value="VSR Endonuclease"/>
    <property type="match status" value="1"/>
</dbReference>
<protein>
    <submittedName>
        <fullName evidence="10">Superfamily I DNA and/or RNA helicase</fullName>
    </submittedName>
</protein>
<dbReference type="PANTHER" id="PTHR43788:SF8">
    <property type="entry name" value="DNA-BINDING PROTEIN SMUBP-2"/>
    <property type="match status" value="1"/>
</dbReference>
<comment type="caution">
    <text evidence="10">The sequence shown here is derived from an EMBL/GenBank/DDBJ whole genome shotgun (WGS) entry which is preliminary data.</text>
</comment>
<keyword evidence="4 10" id="KW-0347">Helicase</keyword>
<evidence type="ECO:0000256" key="4">
    <source>
        <dbReference type="ARBA" id="ARBA00022806"/>
    </source>
</evidence>
<evidence type="ECO:0000313" key="11">
    <source>
        <dbReference type="Proteomes" id="UP000658225"/>
    </source>
</evidence>
<feature type="coiled-coil region" evidence="6">
    <location>
        <begin position="240"/>
        <end position="277"/>
    </location>
</feature>
<dbReference type="SUPFAM" id="SSF52540">
    <property type="entry name" value="P-loop containing nucleoside triphosphate hydrolases"/>
    <property type="match status" value="1"/>
</dbReference>
<keyword evidence="11" id="KW-1185">Reference proteome</keyword>
<dbReference type="PANTHER" id="PTHR43788">
    <property type="entry name" value="DNA2/NAM7 HELICASE FAMILY MEMBER"/>
    <property type="match status" value="1"/>
</dbReference>
<dbReference type="GO" id="GO:0043139">
    <property type="term" value="F:5'-3' DNA helicase activity"/>
    <property type="evidence" value="ECO:0007669"/>
    <property type="project" value="TreeGrafter"/>
</dbReference>
<dbReference type="GO" id="GO:0016787">
    <property type="term" value="F:hydrolase activity"/>
    <property type="evidence" value="ECO:0007669"/>
    <property type="project" value="UniProtKB-KW"/>
</dbReference>
<evidence type="ECO:0000256" key="6">
    <source>
        <dbReference type="SAM" id="Coils"/>
    </source>
</evidence>
<keyword evidence="3" id="KW-0378">Hydrolase</keyword>
<gene>
    <name evidence="10" type="ORF">H4683_002594</name>
</gene>
<dbReference type="InterPro" id="IPR050534">
    <property type="entry name" value="Coronavir_polyprotein_1ab"/>
</dbReference>
<dbReference type="CDD" id="cd18808">
    <property type="entry name" value="SF1_C_Upf1"/>
    <property type="match status" value="1"/>
</dbReference>
<evidence type="ECO:0000256" key="1">
    <source>
        <dbReference type="ARBA" id="ARBA00007913"/>
    </source>
</evidence>
<dbReference type="Pfam" id="PF13087">
    <property type="entry name" value="AAA_12"/>
    <property type="match status" value="1"/>
</dbReference>
<evidence type="ECO:0000313" key="10">
    <source>
        <dbReference type="EMBL" id="MBE1555474.1"/>
    </source>
</evidence>
<reference evidence="10" key="1">
    <citation type="submission" date="2020-10" db="EMBL/GenBank/DDBJ databases">
        <title>Genomic Encyclopedia of Type Strains, Phase IV (KMG-IV): sequencing the most valuable type-strain genomes for metagenomic binning, comparative biology and taxonomic classification.</title>
        <authorList>
            <person name="Goeker M."/>
        </authorList>
    </citation>
    <scope>NUCLEOTIDE SEQUENCE</scope>
    <source>
        <strain evidence="10">DSM 13886</strain>
    </source>
</reference>
<dbReference type="InterPro" id="IPR041677">
    <property type="entry name" value="DNA2/NAM7_AAA_11"/>
</dbReference>
<dbReference type="InterPro" id="IPR047187">
    <property type="entry name" value="SF1_C_Upf1"/>
</dbReference>
<dbReference type="GO" id="GO:0005524">
    <property type="term" value="F:ATP binding"/>
    <property type="evidence" value="ECO:0007669"/>
    <property type="project" value="UniProtKB-KW"/>
</dbReference>
<evidence type="ECO:0000259" key="8">
    <source>
        <dbReference type="Pfam" id="PF13086"/>
    </source>
</evidence>
<keyword evidence="2" id="KW-0547">Nucleotide-binding</keyword>